<dbReference type="Proteomes" id="UP000784294">
    <property type="component" value="Unassembled WGS sequence"/>
</dbReference>
<dbReference type="EMBL" id="CAAALY010048524">
    <property type="protein sequence ID" value="VEL20900.1"/>
    <property type="molecule type" value="Genomic_DNA"/>
</dbReference>
<protein>
    <submittedName>
        <fullName evidence="2">Uncharacterized protein</fullName>
    </submittedName>
</protein>
<name>A0A448WUY1_9PLAT</name>
<evidence type="ECO:0000313" key="2">
    <source>
        <dbReference type="EMBL" id="VEL20900.1"/>
    </source>
</evidence>
<dbReference type="AlphaFoldDB" id="A0A448WUY1"/>
<accession>A0A448WUY1</accession>
<keyword evidence="1" id="KW-0472">Membrane</keyword>
<keyword evidence="1" id="KW-0812">Transmembrane</keyword>
<reference evidence="2" key="1">
    <citation type="submission" date="2018-11" db="EMBL/GenBank/DDBJ databases">
        <authorList>
            <consortium name="Pathogen Informatics"/>
        </authorList>
    </citation>
    <scope>NUCLEOTIDE SEQUENCE</scope>
</reference>
<evidence type="ECO:0000313" key="3">
    <source>
        <dbReference type="Proteomes" id="UP000784294"/>
    </source>
</evidence>
<keyword evidence="1" id="KW-1133">Transmembrane helix</keyword>
<keyword evidence="3" id="KW-1185">Reference proteome</keyword>
<feature type="transmembrane region" description="Helical" evidence="1">
    <location>
        <begin position="46"/>
        <end position="63"/>
    </location>
</feature>
<proteinExistence type="predicted"/>
<evidence type="ECO:0000256" key="1">
    <source>
        <dbReference type="SAM" id="Phobius"/>
    </source>
</evidence>
<gene>
    <name evidence="2" type="ORF">PXEA_LOCUS14340</name>
</gene>
<organism evidence="2 3">
    <name type="scientific">Protopolystoma xenopodis</name>
    <dbReference type="NCBI Taxonomy" id="117903"/>
    <lineage>
        <taxon>Eukaryota</taxon>
        <taxon>Metazoa</taxon>
        <taxon>Spiralia</taxon>
        <taxon>Lophotrochozoa</taxon>
        <taxon>Platyhelminthes</taxon>
        <taxon>Monogenea</taxon>
        <taxon>Polyopisthocotylea</taxon>
        <taxon>Polystomatidea</taxon>
        <taxon>Polystomatidae</taxon>
        <taxon>Protopolystoma</taxon>
    </lineage>
</organism>
<comment type="caution">
    <text evidence="2">The sequence shown here is derived from an EMBL/GenBank/DDBJ whole genome shotgun (WGS) entry which is preliminary data.</text>
</comment>
<sequence length="115" mass="12975">MSGRWATTAHNGDFCLQLAPTVEPSECLLNSDADLMAQHRFLRPDFAFIQMAFTLISVIPMLLQSQFGIETVSTTRRVRRRLESAVSLLGCRQAIGFVYTPSTVPTFILRMFTLF</sequence>